<dbReference type="PANTHER" id="PTHR18964">
    <property type="entry name" value="ROK (REPRESSOR, ORF, KINASE) FAMILY"/>
    <property type="match status" value="1"/>
</dbReference>
<evidence type="ECO:0000313" key="2">
    <source>
        <dbReference type="EMBL" id="PWJ92463.1"/>
    </source>
</evidence>
<dbReference type="GeneID" id="61051282"/>
<dbReference type="EMBL" id="QGGH01000002">
    <property type="protein sequence ID" value="PWJ92463.1"/>
    <property type="molecule type" value="Genomic_DNA"/>
</dbReference>
<evidence type="ECO:0000256" key="1">
    <source>
        <dbReference type="ARBA" id="ARBA00006479"/>
    </source>
</evidence>
<keyword evidence="2" id="KW-0808">Transferase</keyword>
<comment type="caution">
    <text evidence="2">The sequence shown here is derived from an EMBL/GenBank/DDBJ whole genome shotgun (WGS) entry which is preliminary data.</text>
</comment>
<evidence type="ECO:0000313" key="3">
    <source>
        <dbReference type="Proteomes" id="UP000245631"/>
    </source>
</evidence>
<dbReference type="AlphaFoldDB" id="A0A8E2WDY1"/>
<name>A0A8E2WDY1_RHILI</name>
<gene>
    <name evidence="2" type="ORF">C8D77_102235</name>
</gene>
<organism evidence="2 3">
    <name type="scientific">Rhizobium loti</name>
    <name type="common">Mesorhizobium loti</name>
    <dbReference type="NCBI Taxonomy" id="381"/>
    <lineage>
        <taxon>Bacteria</taxon>
        <taxon>Pseudomonadati</taxon>
        <taxon>Pseudomonadota</taxon>
        <taxon>Alphaproteobacteria</taxon>
        <taxon>Hyphomicrobiales</taxon>
        <taxon>Phyllobacteriaceae</taxon>
        <taxon>Mesorhizobium</taxon>
    </lineage>
</organism>
<dbReference type="InterPro" id="IPR043129">
    <property type="entry name" value="ATPase_NBD"/>
</dbReference>
<dbReference type="SUPFAM" id="SSF53067">
    <property type="entry name" value="Actin-like ATPase domain"/>
    <property type="match status" value="1"/>
</dbReference>
<dbReference type="PANTHER" id="PTHR18964:SF149">
    <property type="entry name" value="BIFUNCTIONAL UDP-N-ACETYLGLUCOSAMINE 2-EPIMERASE_N-ACETYLMANNOSAMINE KINASE"/>
    <property type="match status" value="1"/>
</dbReference>
<comment type="similarity">
    <text evidence="1">Belongs to the ROK (NagC/XylR) family.</text>
</comment>
<dbReference type="InterPro" id="IPR000600">
    <property type="entry name" value="ROK"/>
</dbReference>
<reference evidence="2 3" key="1">
    <citation type="submission" date="2018-05" db="EMBL/GenBank/DDBJ databases">
        <title>Genomic Encyclopedia of Type Strains, Phase IV (KMG-IV): sequencing the most valuable type-strain genomes for metagenomic binning, comparative biology and taxonomic classification.</title>
        <authorList>
            <person name="Goeker M."/>
        </authorList>
    </citation>
    <scope>NUCLEOTIDE SEQUENCE [LARGE SCALE GENOMIC DNA]</scope>
    <source>
        <strain evidence="2 3">DSM 2626</strain>
    </source>
</reference>
<keyword evidence="2" id="KW-0418">Kinase</keyword>
<accession>A0A8E2WDY1</accession>
<dbReference type="Pfam" id="PF00480">
    <property type="entry name" value="ROK"/>
    <property type="match status" value="1"/>
</dbReference>
<sequence>MTRVLAIDLGGTNLRAAVHTGDVRMLEALSREPAPANLDAFVIRIRALCAEAGAVEALGIAVPGLVEGSICRWVPNLPWLDSVDVARLFPGLRIALGNDAQIAMLAEAVEGSAKGMSDAILLAIGTGIGSAVLANSRIVAGARGGACSFGWACADTEDQGEERSGWLERVASGRALDALAQQIGLADGGRLIEAARAGEKAALAALEAPARRLGTALAGAVALLDPQAVLISGGLAEALDMIRLPLLAAMQRQLPPHLKHIVLRPGQFGSRAGLVGAALAGLAGREWRQVR</sequence>
<dbReference type="Proteomes" id="UP000245631">
    <property type="component" value="Unassembled WGS sequence"/>
</dbReference>
<proteinExistence type="inferred from homology"/>
<dbReference type="Gene3D" id="3.30.420.40">
    <property type="match status" value="2"/>
</dbReference>
<protein>
    <submittedName>
        <fullName evidence="2">Glucokinase</fullName>
    </submittedName>
</protein>
<dbReference type="RefSeq" id="WP_109661846.1">
    <property type="nucleotide sequence ID" value="NZ_QGGH01000002.1"/>
</dbReference>
<dbReference type="GO" id="GO:0016301">
    <property type="term" value="F:kinase activity"/>
    <property type="evidence" value="ECO:0007669"/>
    <property type="project" value="UniProtKB-KW"/>
</dbReference>